<dbReference type="GO" id="GO:0008061">
    <property type="term" value="F:chitin binding"/>
    <property type="evidence" value="ECO:0007669"/>
    <property type="project" value="UniProtKB-UniRule"/>
</dbReference>
<evidence type="ECO:0000259" key="5">
    <source>
        <dbReference type="PROSITE" id="PS50941"/>
    </source>
</evidence>
<feature type="signal peptide" evidence="4">
    <location>
        <begin position="1"/>
        <end position="19"/>
    </location>
</feature>
<evidence type="ECO:0000256" key="2">
    <source>
        <dbReference type="PROSITE-ProRule" id="PRU00261"/>
    </source>
</evidence>
<dbReference type="SMART" id="SM00270">
    <property type="entry name" value="ChtBD1"/>
    <property type="match status" value="1"/>
</dbReference>
<comment type="caution">
    <text evidence="2">Lacks conserved residue(s) required for the propagation of feature annotation.</text>
</comment>
<keyword evidence="2" id="KW-1015">Disulfide bond</keyword>
<dbReference type="SUPFAM" id="SSF51445">
    <property type="entry name" value="(Trans)glycosidases"/>
    <property type="match status" value="1"/>
</dbReference>
<dbReference type="AlphaFoldDB" id="A0A1Y1UU06"/>
<evidence type="ECO:0000256" key="1">
    <source>
        <dbReference type="ARBA" id="ARBA00022669"/>
    </source>
</evidence>
<keyword evidence="4" id="KW-0732">Signal</keyword>
<comment type="caution">
    <text evidence="6">The sequence shown here is derived from an EMBL/GenBank/DDBJ whole genome shotgun (WGS) entry which is preliminary data.</text>
</comment>
<gene>
    <name evidence="6" type="ORF">BCR36DRAFT_416720</name>
</gene>
<dbReference type="InterPro" id="IPR036861">
    <property type="entry name" value="Endochitinase-like_sf"/>
</dbReference>
<dbReference type="PROSITE" id="PS00026">
    <property type="entry name" value="CHIT_BIND_I_1"/>
    <property type="match status" value="1"/>
</dbReference>
<dbReference type="Proteomes" id="UP000193719">
    <property type="component" value="Unassembled WGS sequence"/>
</dbReference>
<dbReference type="EMBL" id="MCFH01000085">
    <property type="protein sequence ID" value="ORX41510.1"/>
    <property type="molecule type" value="Genomic_DNA"/>
</dbReference>
<reference evidence="6 7" key="2">
    <citation type="submission" date="2016-08" db="EMBL/GenBank/DDBJ databases">
        <title>Pervasive Adenine N6-methylation of Active Genes in Fungi.</title>
        <authorList>
            <consortium name="DOE Joint Genome Institute"/>
            <person name="Mondo S.J."/>
            <person name="Dannebaum R.O."/>
            <person name="Kuo R.C."/>
            <person name="Labutti K."/>
            <person name="Haridas S."/>
            <person name="Kuo A."/>
            <person name="Salamov A."/>
            <person name="Ahrendt S.R."/>
            <person name="Lipzen A."/>
            <person name="Sullivan W."/>
            <person name="Andreopoulos W.B."/>
            <person name="Clum A."/>
            <person name="Lindquist E."/>
            <person name="Daum C."/>
            <person name="Ramamoorthy G.K."/>
            <person name="Gryganskyi A."/>
            <person name="Culley D."/>
            <person name="Magnuson J.K."/>
            <person name="James T.Y."/>
            <person name="O'Malley M.A."/>
            <person name="Stajich J.E."/>
            <person name="Spatafora J.W."/>
            <person name="Visel A."/>
            <person name="Grigoriev I.V."/>
        </authorList>
    </citation>
    <scope>NUCLEOTIDE SEQUENCE [LARGE SCALE GENOMIC DNA]</scope>
    <source>
        <strain evidence="7">finn</strain>
    </source>
</reference>
<dbReference type="OrthoDB" id="5985073at2759"/>
<protein>
    <recommendedName>
        <fullName evidence="5">Chitin-binding type-1 domain-containing protein</fullName>
    </recommendedName>
</protein>
<feature type="domain" description="Chitin-binding type-1" evidence="5">
    <location>
        <begin position="26"/>
        <end position="70"/>
    </location>
</feature>
<keyword evidence="1 2" id="KW-0147">Chitin-binding</keyword>
<dbReference type="InterPro" id="IPR001002">
    <property type="entry name" value="Chitin-bd_1"/>
</dbReference>
<feature type="chain" id="PRO_5012395182" description="Chitin-binding type-1 domain-containing protein" evidence="4">
    <location>
        <begin position="20"/>
        <end position="433"/>
    </location>
</feature>
<dbReference type="Gene3D" id="3.30.60.10">
    <property type="entry name" value="Endochitinase-like"/>
    <property type="match status" value="1"/>
</dbReference>
<keyword evidence="7" id="KW-1185">Reference proteome</keyword>
<dbReference type="PROSITE" id="PS50941">
    <property type="entry name" value="CHIT_BIND_I_2"/>
    <property type="match status" value="1"/>
</dbReference>
<organism evidence="6 7">
    <name type="scientific">Piromyces finnis</name>
    <dbReference type="NCBI Taxonomy" id="1754191"/>
    <lineage>
        <taxon>Eukaryota</taxon>
        <taxon>Fungi</taxon>
        <taxon>Fungi incertae sedis</taxon>
        <taxon>Chytridiomycota</taxon>
        <taxon>Chytridiomycota incertae sedis</taxon>
        <taxon>Neocallimastigomycetes</taxon>
        <taxon>Neocallimastigales</taxon>
        <taxon>Neocallimastigaceae</taxon>
        <taxon>Piromyces</taxon>
    </lineage>
</organism>
<reference evidence="6 7" key="1">
    <citation type="submission" date="2016-08" db="EMBL/GenBank/DDBJ databases">
        <title>Genomes of anaerobic fungi encode conserved fungal cellulosomes for biomass hydrolysis.</title>
        <authorList>
            <consortium name="DOE Joint Genome Institute"/>
            <person name="Haitjema C.H."/>
            <person name="Gilmore S.P."/>
            <person name="Henske J.K."/>
            <person name="Solomon K.V."/>
            <person name="De Groot R."/>
            <person name="Kuo A."/>
            <person name="Mondo S.J."/>
            <person name="Salamov A.A."/>
            <person name="Labutti K."/>
            <person name="Zhao Z."/>
            <person name="Chiniquy J."/>
            <person name="Barry K."/>
            <person name="Brewer H.M."/>
            <person name="Purvine S.O."/>
            <person name="Wright A.T."/>
            <person name="Boxma B."/>
            <person name="Van Alen T."/>
            <person name="Hackstein J.H."/>
            <person name="Baker S.E."/>
            <person name="Grigoriev I.V."/>
            <person name="O'Malley M.A."/>
        </authorList>
    </citation>
    <scope>NUCLEOTIDE SEQUENCE [LARGE SCALE GENOMIC DNA]</scope>
    <source>
        <strain evidence="7">finn</strain>
    </source>
</reference>
<dbReference type="Pfam" id="PF00187">
    <property type="entry name" value="Chitin_bind_1"/>
    <property type="match status" value="1"/>
</dbReference>
<feature type="region of interest" description="Disordered" evidence="3">
    <location>
        <begin position="91"/>
        <end position="130"/>
    </location>
</feature>
<feature type="disulfide bond" evidence="2">
    <location>
        <begin position="41"/>
        <end position="55"/>
    </location>
</feature>
<feature type="disulfide bond" evidence="2">
    <location>
        <begin position="36"/>
        <end position="48"/>
    </location>
</feature>
<evidence type="ECO:0000313" key="7">
    <source>
        <dbReference type="Proteomes" id="UP000193719"/>
    </source>
</evidence>
<dbReference type="InterPro" id="IPR017853">
    <property type="entry name" value="GH"/>
</dbReference>
<dbReference type="SUPFAM" id="SSF57016">
    <property type="entry name" value="Plant lectins/antimicrobial peptides"/>
    <property type="match status" value="1"/>
</dbReference>
<name>A0A1Y1UU06_9FUNG</name>
<evidence type="ECO:0000313" key="6">
    <source>
        <dbReference type="EMBL" id="ORX41510.1"/>
    </source>
</evidence>
<dbReference type="CDD" id="cd00035">
    <property type="entry name" value="ChtBD1"/>
    <property type="match status" value="1"/>
</dbReference>
<evidence type="ECO:0000256" key="4">
    <source>
        <dbReference type="SAM" id="SignalP"/>
    </source>
</evidence>
<dbReference type="InterPro" id="IPR018371">
    <property type="entry name" value="Chitin-binding_1_CS"/>
</dbReference>
<accession>A0A1Y1UU06</accession>
<proteinExistence type="predicted"/>
<evidence type="ECO:0000256" key="3">
    <source>
        <dbReference type="SAM" id="MobiDB-lite"/>
    </source>
</evidence>
<sequence length="433" mass="49117">MKFINFIIKIITLISISRTAPTYYISDRCGQKYGKCNSGKCCSKYGWCGTSSTYCSISEGCQTQYGICKNGKFEYNPVTLSASEFTKQIITPSPSTNKKSKSKSINSSTSKKNKSVNSLITSSSKKNKSISTPTLPITTNYTPDVTSLNLPINKTYSSITSSGNVKWAGFRYSSYGIEDSFGYIPNSSSWVNYIEEMKSNFYHDTKVAIILIVGVESKTNYCMLEFPKPKNVSDSLNVEFSTNDQYEDFLKQCDKHGYDVWLQVEAGDNDLVKLADIVLDHYGHHSSVKGFGIDCEWWYRNYTLKGNGRPLSDSEAKRIVDAVREKNPKYTVFAKHWEISYMPPTYRDGMLFVNDSQGFNGSLDQMKNEFKEWAQKFSNNPVMFQIGYDDDKEIWEDNPIQVAKAIADVASEYNKEIGIIWVDFTIKSFLNKI</sequence>